<dbReference type="EMBL" id="ACJW02000003">
    <property type="protein sequence ID" value="EEP67360.1"/>
    <property type="molecule type" value="Genomic_DNA"/>
</dbReference>
<dbReference type="AlphaFoldDB" id="C4GKV1"/>
<organism evidence="1 2">
    <name type="scientific">Kingella oralis ATCC 51147</name>
    <dbReference type="NCBI Taxonomy" id="629741"/>
    <lineage>
        <taxon>Bacteria</taxon>
        <taxon>Pseudomonadati</taxon>
        <taxon>Pseudomonadota</taxon>
        <taxon>Betaproteobacteria</taxon>
        <taxon>Neisseriales</taxon>
        <taxon>Neisseriaceae</taxon>
        <taxon>Kingella</taxon>
    </lineage>
</organism>
<keyword evidence="2" id="KW-1185">Reference proteome</keyword>
<dbReference type="HOGENOM" id="CLU_3169113_0_0_4"/>
<name>C4GKV1_9NEIS</name>
<accession>C4GKV1</accession>
<protein>
    <submittedName>
        <fullName evidence="1">Uncharacterized protein</fullName>
    </submittedName>
</protein>
<gene>
    <name evidence="1" type="ORF">GCWU000324_01607</name>
</gene>
<dbReference type="Proteomes" id="UP000003009">
    <property type="component" value="Unassembled WGS sequence"/>
</dbReference>
<sequence length="47" mass="5325">MDKTVFASGQMCPKSCVFSALLLRLFFRLPLHHAKGSLKSIRVQYQA</sequence>
<reference evidence="1" key="1">
    <citation type="submission" date="2009-04" db="EMBL/GenBank/DDBJ databases">
        <authorList>
            <person name="Weinstock G."/>
            <person name="Sodergren E."/>
            <person name="Clifton S."/>
            <person name="Fulton L."/>
            <person name="Fulton B."/>
            <person name="Courtney L."/>
            <person name="Fronick C."/>
            <person name="Harrison M."/>
            <person name="Strong C."/>
            <person name="Farmer C."/>
            <person name="Delahaunty K."/>
            <person name="Markovic C."/>
            <person name="Hall O."/>
            <person name="Minx P."/>
            <person name="Tomlinson C."/>
            <person name="Mitreva M."/>
            <person name="Nelson J."/>
            <person name="Hou S."/>
            <person name="Wollam A."/>
            <person name="Pepin K.H."/>
            <person name="Johnson M."/>
            <person name="Bhonagiri V."/>
            <person name="Nash W.E."/>
            <person name="Warren W."/>
            <person name="Chinwalla A."/>
            <person name="Mardis E.R."/>
            <person name="Wilson R.K."/>
        </authorList>
    </citation>
    <scope>NUCLEOTIDE SEQUENCE [LARGE SCALE GENOMIC DNA]</scope>
    <source>
        <strain evidence="1">ATCC 51147</strain>
    </source>
</reference>
<evidence type="ECO:0000313" key="2">
    <source>
        <dbReference type="Proteomes" id="UP000003009"/>
    </source>
</evidence>
<evidence type="ECO:0000313" key="1">
    <source>
        <dbReference type="EMBL" id="EEP67360.1"/>
    </source>
</evidence>
<comment type="caution">
    <text evidence="1">The sequence shown here is derived from an EMBL/GenBank/DDBJ whole genome shotgun (WGS) entry which is preliminary data.</text>
</comment>
<proteinExistence type="predicted"/>